<sequence length="298" mass="32111">DDGNDNMEASTSTAKNDSAIGSTSQTKPNDNSAEYLAKPEFISFSSLIAKAEAEEASSNPTGNSAGVLSFEENTTEPSVKNQTEEFDSIKPESTDMNVGSSSTSSTAAIPIPKSSQRATTPVLSPGSLMAKNLNPLASVFVPRSQSYTNSTSTLVQGAIDKMNAMTKESTEMGEMRKPVNNEDNDDDNQEFVYPGMDDESKSEDDEFVYMPNDIKEEDEVENIEFTYPYQDTNAGKDDDESKTESSSDVNKKDILTKNGESNSSPNLLGSMENVITKVGKSTDNSITVRINSAISKDA</sequence>
<accession>A0A9N9NDE3</accession>
<feature type="non-terminal residue" evidence="2">
    <location>
        <position position="1"/>
    </location>
</feature>
<evidence type="ECO:0000313" key="2">
    <source>
        <dbReference type="EMBL" id="CAG8727233.1"/>
    </source>
</evidence>
<feature type="region of interest" description="Disordered" evidence="1">
    <location>
        <begin position="169"/>
        <end position="269"/>
    </location>
</feature>
<protein>
    <submittedName>
        <fullName evidence="2">8849_t:CDS:1</fullName>
    </submittedName>
</protein>
<proteinExistence type="predicted"/>
<feature type="compositionally biased region" description="Low complexity" evidence="1">
    <location>
        <begin position="100"/>
        <end position="112"/>
    </location>
</feature>
<name>A0A9N9NDE3_9GLOM</name>
<feature type="compositionally biased region" description="Polar residues" evidence="1">
    <location>
        <begin position="113"/>
        <end position="122"/>
    </location>
</feature>
<feature type="compositionally biased region" description="Basic and acidic residues" evidence="1">
    <location>
        <begin position="242"/>
        <end position="255"/>
    </location>
</feature>
<comment type="caution">
    <text evidence="2">The sequence shown here is derived from an EMBL/GenBank/DDBJ whole genome shotgun (WGS) entry which is preliminary data.</text>
</comment>
<dbReference type="Proteomes" id="UP000789342">
    <property type="component" value="Unassembled WGS sequence"/>
</dbReference>
<dbReference type="AlphaFoldDB" id="A0A9N9NDE3"/>
<keyword evidence="3" id="KW-1185">Reference proteome</keyword>
<gene>
    <name evidence="2" type="ORF">AMORRO_LOCUS13741</name>
</gene>
<feature type="compositionally biased region" description="Polar residues" evidence="1">
    <location>
        <begin position="258"/>
        <end position="267"/>
    </location>
</feature>
<feature type="region of interest" description="Disordered" evidence="1">
    <location>
        <begin position="1"/>
        <end position="34"/>
    </location>
</feature>
<organism evidence="2 3">
    <name type="scientific">Acaulospora morrowiae</name>
    <dbReference type="NCBI Taxonomy" id="94023"/>
    <lineage>
        <taxon>Eukaryota</taxon>
        <taxon>Fungi</taxon>
        <taxon>Fungi incertae sedis</taxon>
        <taxon>Mucoromycota</taxon>
        <taxon>Glomeromycotina</taxon>
        <taxon>Glomeromycetes</taxon>
        <taxon>Diversisporales</taxon>
        <taxon>Acaulosporaceae</taxon>
        <taxon>Acaulospora</taxon>
    </lineage>
</organism>
<feature type="compositionally biased region" description="Polar residues" evidence="1">
    <location>
        <begin position="7"/>
        <end position="32"/>
    </location>
</feature>
<evidence type="ECO:0000313" key="3">
    <source>
        <dbReference type="Proteomes" id="UP000789342"/>
    </source>
</evidence>
<feature type="region of interest" description="Disordered" evidence="1">
    <location>
        <begin position="52"/>
        <end position="126"/>
    </location>
</feature>
<feature type="compositionally biased region" description="Basic and acidic residues" evidence="1">
    <location>
        <begin position="169"/>
        <end position="180"/>
    </location>
</feature>
<feature type="compositionally biased region" description="Polar residues" evidence="1">
    <location>
        <begin position="56"/>
        <end position="81"/>
    </location>
</feature>
<feature type="compositionally biased region" description="Acidic residues" evidence="1">
    <location>
        <begin position="196"/>
        <end position="207"/>
    </location>
</feature>
<reference evidence="2" key="1">
    <citation type="submission" date="2021-06" db="EMBL/GenBank/DDBJ databases">
        <authorList>
            <person name="Kallberg Y."/>
            <person name="Tangrot J."/>
            <person name="Rosling A."/>
        </authorList>
    </citation>
    <scope>NUCLEOTIDE SEQUENCE</scope>
    <source>
        <strain evidence="2">CL551</strain>
    </source>
</reference>
<dbReference type="EMBL" id="CAJVPV010024770">
    <property type="protein sequence ID" value="CAG8727233.1"/>
    <property type="molecule type" value="Genomic_DNA"/>
</dbReference>
<evidence type="ECO:0000256" key="1">
    <source>
        <dbReference type="SAM" id="MobiDB-lite"/>
    </source>
</evidence>